<dbReference type="PANTHER" id="PTHR43619:SF2">
    <property type="entry name" value="S-ADENOSYL-L-METHIONINE-DEPENDENT METHYLTRANSFERASES SUPERFAMILY PROTEIN"/>
    <property type="match status" value="1"/>
</dbReference>
<evidence type="ECO:0000256" key="2">
    <source>
        <dbReference type="ARBA" id="ARBA00022679"/>
    </source>
</evidence>
<protein>
    <submittedName>
        <fullName evidence="3">Class I SAM-dependent methyltransferase</fullName>
    </submittedName>
</protein>
<sequence>MNREDVQLGDVQETLLIPLYGRARDAKARKPILGDATSVELVAQIDYDFTKFTGPSLAGSVLRTAMFDAWVREFLDQHPAGTVIELGAGLNNRSSRLDNGTAHWFDLDLPDTMALRRKFFDDSERTTMIAGSVLDTDWFEQVAATGGPYFFVSEAVLLYLGEAEVRTVIEQIAAGFPGHRMSFDTGGRAMMNNQDRNAVFKALPARMTWICDDPHDLEAWGLRLLDSRTFATPQPGLADNWPWRYKYGMPIMARLVPPVIKSYKLNLFDLPG</sequence>
<dbReference type="Pfam" id="PF04072">
    <property type="entry name" value="LCM"/>
    <property type="match status" value="1"/>
</dbReference>
<comment type="caution">
    <text evidence="3">The sequence shown here is derived from an EMBL/GenBank/DDBJ whole genome shotgun (WGS) entry which is preliminary data.</text>
</comment>
<gene>
    <name evidence="3" type="ORF">GCM10023318_50390</name>
</gene>
<dbReference type="PANTHER" id="PTHR43619">
    <property type="entry name" value="S-ADENOSYL-L-METHIONINE-DEPENDENT METHYLTRANSFERASE YKTD-RELATED"/>
    <property type="match status" value="1"/>
</dbReference>
<dbReference type="Proteomes" id="UP001500603">
    <property type="component" value="Unassembled WGS sequence"/>
</dbReference>
<dbReference type="GO" id="GO:0008168">
    <property type="term" value="F:methyltransferase activity"/>
    <property type="evidence" value="ECO:0007669"/>
    <property type="project" value="UniProtKB-KW"/>
</dbReference>
<reference evidence="4" key="1">
    <citation type="journal article" date="2019" name="Int. J. Syst. Evol. Microbiol.">
        <title>The Global Catalogue of Microorganisms (GCM) 10K type strain sequencing project: providing services to taxonomists for standard genome sequencing and annotation.</title>
        <authorList>
            <consortium name="The Broad Institute Genomics Platform"/>
            <consortium name="The Broad Institute Genome Sequencing Center for Infectious Disease"/>
            <person name="Wu L."/>
            <person name="Ma J."/>
        </authorList>
    </citation>
    <scope>NUCLEOTIDE SEQUENCE [LARGE SCALE GENOMIC DNA]</scope>
    <source>
        <strain evidence="4">JCM 18298</strain>
    </source>
</reference>
<evidence type="ECO:0000256" key="1">
    <source>
        <dbReference type="ARBA" id="ARBA00022603"/>
    </source>
</evidence>
<dbReference type="Gene3D" id="3.40.50.150">
    <property type="entry name" value="Vaccinia Virus protein VP39"/>
    <property type="match status" value="1"/>
</dbReference>
<dbReference type="InterPro" id="IPR029063">
    <property type="entry name" value="SAM-dependent_MTases_sf"/>
</dbReference>
<organism evidence="3 4">
    <name type="scientific">Nocardia callitridis</name>
    <dbReference type="NCBI Taxonomy" id="648753"/>
    <lineage>
        <taxon>Bacteria</taxon>
        <taxon>Bacillati</taxon>
        <taxon>Actinomycetota</taxon>
        <taxon>Actinomycetes</taxon>
        <taxon>Mycobacteriales</taxon>
        <taxon>Nocardiaceae</taxon>
        <taxon>Nocardia</taxon>
    </lineage>
</organism>
<keyword evidence="1 3" id="KW-0489">Methyltransferase</keyword>
<evidence type="ECO:0000313" key="4">
    <source>
        <dbReference type="Proteomes" id="UP001500603"/>
    </source>
</evidence>
<dbReference type="InterPro" id="IPR007213">
    <property type="entry name" value="Ppm1/Ppm2/Tcmp"/>
</dbReference>
<name>A0ABP9KV77_9NOCA</name>
<dbReference type="PIRSF" id="PIRSF028177">
    <property type="entry name" value="Polyketide_synth_Omtfrase_TcmP"/>
    <property type="match status" value="1"/>
</dbReference>
<keyword evidence="2" id="KW-0808">Transferase</keyword>
<dbReference type="RefSeq" id="WP_345498395.1">
    <property type="nucleotide sequence ID" value="NZ_BAABJM010000006.1"/>
</dbReference>
<dbReference type="SUPFAM" id="SSF53335">
    <property type="entry name" value="S-adenosyl-L-methionine-dependent methyltransferases"/>
    <property type="match status" value="1"/>
</dbReference>
<evidence type="ECO:0000313" key="3">
    <source>
        <dbReference type="EMBL" id="GAA5064429.1"/>
    </source>
</evidence>
<keyword evidence="4" id="KW-1185">Reference proteome</keyword>
<dbReference type="GO" id="GO:0032259">
    <property type="term" value="P:methylation"/>
    <property type="evidence" value="ECO:0007669"/>
    <property type="project" value="UniProtKB-KW"/>
</dbReference>
<dbReference type="EMBL" id="BAABJM010000006">
    <property type="protein sequence ID" value="GAA5064429.1"/>
    <property type="molecule type" value="Genomic_DNA"/>
</dbReference>
<proteinExistence type="predicted"/>
<dbReference type="InterPro" id="IPR016874">
    <property type="entry name" value="TcmP-like"/>
</dbReference>
<accession>A0ABP9KV77</accession>